<evidence type="ECO:0000313" key="8">
    <source>
        <dbReference type="RefSeq" id="XP_006815596.1"/>
    </source>
</evidence>
<evidence type="ECO:0000259" key="6">
    <source>
        <dbReference type="Pfam" id="PF04116"/>
    </source>
</evidence>
<keyword evidence="3 5" id="KW-1133">Transmembrane helix</keyword>
<feature type="transmembrane region" description="Helical" evidence="5">
    <location>
        <begin position="34"/>
        <end position="57"/>
    </location>
</feature>
<protein>
    <submittedName>
        <fullName evidence="8">Fatty acid hydroxylase domain-containing protein 2-like</fullName>
    </submittedName>
</protein>
<name>A0ABM0M6F5_SACKO</name>
<evidence type="ECO:0000256" key="2">
    <source>
        <dbReference type="ARBA" id="ARBA00022692"/>
    </source>
</evidence>
<keyword evidence="2 5" id="KW-0812">Transmembrane</keyword>
<keyword evidence="7" id="KW-1185">Reference proteome</keyword>
<organism evidence="7 8">
    <name type="scientific">Saccoglossus kowalevskii</name>
    <name type="common">Acorn worm</name>
    <dbReference type="NCBI Taxonomy" id="10224"/>
    <lineage>
        <taxon>Eukaryota</taxon>
        <taxon>Metazoa</taxon>
        <taxon>Hemichordata</taxon>
        <taxon>Enteropneusta</taxon>
        <taxon>Harrimaniidae</taxon>
        <taxon>Saccoglossus</taxon>
    </lineage>
</organism>
<evidence type="ECO:0000256" key="3">
    <source>
        <dbReference type="ARBA" id="ARBA00022989"/>
    </source>
</evidence>
<dbReference type="PANTHER" id="PTHR11863">
    <property type="entry name" value="STEROL DESATURASE"/>
    <property type="match status" value="1"/>
</dbReference>
<dbReference type="Pfam" id="PF04116">
    <property type="entry name" value="FA_hydroxylase"/>
    <property type="match status" value="1"/>
</dbReference>
<reference evidence="8" key="1">
    <citation type="submission" date="2025-08" db="UniProtKB">
        <authorList>
            <consortium name="RefSeq"/>
        </authorList>
    </citation>
    <scope>IDENTIFICATION</scope>
    <source>
        <tissue evidence="8">Testes</tissue>
    </source>
</reference>
<proteinExistence type="predicted"/>
<feature type="transmembrane region" description="Helical" evidence="5">
    <location>
        <begin position="203"/>
        <end position="223"/>
    </location>
</feature>
<dbReference type="InterPro" id="IPR050307">
    <property type="entry name" value="Sterol_Desaturase_Related"/>
</dbReference>
<sequence>MDSWRNISLFLQQDLILSIWTPIYSLFNEDDRKTFLTTIVIVSFGCFWGLNGFFLFVDITGKPSFVLKYKIQRNKNVPVDLKDVYRALPLVTINQIVVTLPSFYAWFYAARWRGCSCGYDVPTLWEIGRDVAVAQLIQEFVFYYSHRLWHHPLFYKKIHKVHHEWTSPISITSVYLHPLEYFVSGVLAFIIGPLLMKSHLLTTLIWLYIALLLTNIHHCGYHLPLFPSPEFHDFHHLKFNTCYGAVLNIFDWIHGTDELFRQTKSYQRHKTFFSLTPLSESIPDK</sequence>
<feature type="domain" description="Fatty acid hydroxylase" evidence="6">
    <location>
        <begin position="132"/>
        <end position="256"/>
    </location>
</feature>
<keyword evidence="4 5" id="KW-0472">Membrane</keyword>
<comment type="subcellular location">
    <subcellularLocation>
        <location evidence="1">Membrane</location>
    </subcellularLocation>
</comment>
<feature type="transmembrane region" description="Helical" evidence="5">
    <location>
        <begin position="6"/>
        <end position="27"/>
    </location>
</feature>
<evidence type="ECO:0000313" key="7">
    <source>
        <dbReference type="Proteomes" id="UP000694865"/>
    </source>
</evidence>
<dbReference type="InterPro" id="IPR006694">
    <property type="entry name" value="Fatty_acid_hydroxylase"/>
</dbReference>
<dbReference type="Proteomes" id="UP000694865">
    <property type="component" value="Unplaced"/>
</dbReference>
<accession>A0ABM0M6F5</accession>
<gene>
    <name evidence="8" type="primary">LOC100374823</name>
</gene>
<dbReference type="GeneID" id="100374823"/>
<evidence type="ECO:0000256" key="1">
    <source>
        <dbReference type="ARBA" id="ARBA00004370"/>
    </source>
</evidence>
<evidence type="ECO:0000256" key="5">
    <source>
        <dbReference type="SAM" id="Phobius"/>
    </source>
</evidence>
<dbReference type="RefSeq" id="XP_006815596.1">
    <property type="nucleotide sequence ID" value="XM_006815533.1"/>
</dbReference>
<evidence type="ECO:0000256" key="4">
    <source>
        <dbReference type="ARBA" id="ARBA00023136"/>
    </source>
</evidence>